<accession>A0ABD2WAL1</accession>
<gene>
    <name evidence="3" type="ORF">TKK_015117</name>
</gene>
<dbReference type="EMBL" id="JBJJXI010000122">
    <property type="protein sequence ID" value="KAL3389754.1"/>
    <property type="molecule type" value="Genomic_DNA"/>
</dbReference>
<proteinExistence type="predicted"/>
<protein>
    <recommendedName>
        <fullName evidence="2">Helitron helicase-like domain-containing protein</fullName>
    </recommendedName>
</protein>
<feature type="domain" description="Helitron helicase-like" evidence="2">
    <location>
        <begin position="113"/>
        <end position="184"/>
    </location>
</feature>
<feature type="compositionally biased region" description="Low complexity" evidence="1">
    <location>
        <begin position="196"/>
        <end position="219"/>
    </location>
</feature>
<reference evidence="3 4" key="1">
    <citation type="journal article" date="2024" name="bioRxiv">
        <title>A reference genome for Trichogramma kaykai: A tiny desert-dwelling parasitoid wasp with competing sex-ratio distorters.</title>
        <authorList>
            <person name="Culotta J."/>
            <person name="Lindsey A.R."/>
        </authorList>
    </citation>
    <scope>NUCLEOTIDE SEQUENCE [LARGE SCALE GENOMIC DNA]</scope>
    <source>
        <strain evidence="3 4">KSX58</strain>
    </source>
</reference>
<name>A0ABD2WAL1_9HYME</name>
<sequence length="550" mass="64311">MMGKELEEQKKNNNCADLHLLFGLKPETNKHRYNFQKCNEVAAVFATKSDGDIPDSYVVIRNKNTKKLQEVKAMDPNVEPRIYPVFYPYGTQGWHRNIPKQITKERRVTRAGYFKYRLALRNDEYNVFIHGGKLFQQWLVDSYVKIEQDKMNFFKQEKAKLRVETYKGLSDYLENKAKNINGKVGHDAASIQLCNQNNTNNKNENTINNDDSTDNNDNNDNNDDNTDKNDEKVINHNEINDYINSRYVGPSEAYWRIMSKKLKGRSHTVVRLPVHLPNQHNIILDNSDDLTNDKLESALNQVTMLHDYFDLNKRDINARNILYTNIPEHYIFKEIKINGVKAKKQWVKREKRIKAIGRMYSVSPTQSELYHLRLLLLHKKGATSYKDLLTVNDIYHNTFTDACLALGLIEDDNEWHIAMNEAVHWMMPNSLRKLFVLILIHCNPIHPERLWDTFKQSLSEDYTKKYGQTEGIKKAYLCINNILQKEGKSIHDYITIHDLDVQLTSENDDTNIQTYLSNGTKMYNMLNVCQKEIVDNIYGNISKCTHYKQT</sequence>
<dbReference type="AlphaFoldDB" id="A0ABD2WAL1"/>
<dbReference type="InterPro" id="IPR025476">
    <property type="entry name" value="Helitron_helicase-like"/>
</dbReference>
<feature type="region of interest" description="Disordered" evidence="1">
    <location>
        <begin position="196"/>
        <end position="233"/>
    </location>
</feature>
<organism evidence="3 4">
    <name type="scientific">Trichogramma kaykai</name>
    <dbReference type="NCBI Taxonomy" id="54128"/>
    <lineage>
        <taxon>Eukaryota</taxon>
        <taxon>Metazoa</taxon>
        <taxon>Ecdysozoa</taxon>
        <taxon>Arthropoda</taxon>
        <taxon>Hexapoda</taxon>
        <taxon>Insecta</taxon>
        <taxon>Pterygota</taxon>
        <taxon>Neoptera</taxon>
        <taxon>Endopterygota</taxon>
        <taxon>Hymenoptera</taxon>
        <taxon>Apocrita</taxon>
        <taxon>Proctotrupomorpha</taxon>
        <taxon>Chalcidoidea</taxon>
        <taxon>Trichogrammatidae</taxon>
        <taxon>Trichogramma</taxon>
    </lineage>
</organism>
<dbReference type="Proteomes" id="UP001627154">
    <property type="component" value="Unassembled WGS sequence"/>
</dbReference>
<evidence type="ECO:0000313" key="3">
    <source>
        <dbReference type="EMBL" id="KAL3389754.1"/>
    </source>
</evidence>
<dbReference type="Pfam" id="PF14214">
    <property type="entry name" value="Helitron_like_N"/>
    <property type="match status" value="1"/>
</dbReference>
<evidence type="ECO:0000256" key="1">
    <source>
        <dbReference type="SAM" id="MobiDB-lite"/>
    </source>
</evidence>
<dbReference type="PANTHER" id="PTHR45786:SF74">
    <property type="entry name" value="ATP-DEPENDENT DNA HELICASE"/>
    <property type="match status" value="1"/>
</dbReference>
<comment type="caution">
    <text evidence="3">The sequence shown here is derived from an EMBL/GenBank/DDBJ whole genome shotgun (WGS) entry which is preliminary data.</text>
</comment>
<evidence type="ECO:0000259" key="2">
    <source>
        <dbReference type="Pfam" id="PF14214"/>
    </source>
</evidence>
<dbReference type="PANTHER" id="PTHR45786">
    <property type="entry name" value="DNA BINDING PROTEIN-LIKE"/>
    <property type="match status" value="1"/>
</dbReference>
<evidence type="ECO:0000313" key="4">
    <source>
        <dbReference type="Proteomes" id="UP001627154"/>
    </source>
</evidence>
<keyword evidence="4" id="KW-1185">Reference proteome</keyword>